<dbReference type="Proteomes" id="UP000004713">
    <property type="component" value="Unassembled WGS sequence"/>
</dbReference>
<evidence type="ECO:0000313" key="1">
    <source>
        <dbReference type="EMBL" id="EDS14386.1"/>
    </source>
</evidence>
<dbReference type="HOGENOM" id="CLU_3149690_0_0_10"/>
<proteinExistence type="predicted"/>
<gene>
    <name evidence="1" type="ORF">BACSTE_02790</name>
</gene>
<evidence type="ECO:0000313" key="2">
    <source>
        <dbReference type="Proteomes" id="UP000004713"/>
    </source>
</evidence>
<accession>B0NTG9</accession>
<comment type="caution">
    <text evidence="1">The sequence shown here is derived from an EMBL/GenBank/DDBJ whole genome shotgun (WGS) entry which is preliminary data.</text>
</comment>
<reference evidence="1 2" key="2">
    <citation type="submission" date="2007-11" db="EMBL/GenBank/DDBJ databases">
        <authorList>
            <person name="Fulton L."/>
            <person name="Clifton S."/>
            <person name="Fulton B."/>
            <person name="Xu J."/>
            <person name="Minx P."/>
            <person name="Pepin K.H."/>
            <person name="Johnson M."/>
            <person name="Thiruvilangam P."/>
            <person name="Bhonagiri V."/>
            <person name="Nash W.E."/>
            <person name="Mardis E.R."/>
            <person name="Wilson R.K."/>
        </authorList>
    </citation>
    <scope>NUCLEOTIDE SEQUENCE [LARGE SCALE GENOMIC DNA]</scope>
    <source>
        <strain evidence="1 2">ATCC 43183</strain>
    </source>
</reference>
<organism evidence="1 2">
    <name type="scientific">Bacteroides stercoris ATCC 43183</name>
    <dbReference type="NCBI Taxonomy" id="449673"/>
    <lineage>
        <taxon>Bacteria</taxon>
        <taxon>Pseudomonadati</taxon>
        <taxon>Bacteroidota</taxon>
        <taxon>Bacteroidia</taxon>
        <taxon>Bacteroidales</taxon>
        <taxon>Bacteroidaceae</taxon>
        <taxon>Bacteroides</taxon>
    </lineage>
</organism>
<protein>
    <submittedName>
        <fullName evidence="1">Uncharacterized protein</fullName>
    </submittedName>
</protein>
<reference evidence="1 2" key="1">
    <citation type="submission" date="2007-11" db="EMBL/GenBank/DDBJ databases">
        <title>Draft genome sequence of Bacteroides stercoris(ATCC 43183).</title>
        <authorList>
            <person name="Sudarsanam P."/>
            <person name="Ley R."/>
            <person name="Guruge J."/>
            <person name="Turnbaugh P.J."/>
            <person name="Mahowald M."/>
            <person name="Liep D."/>
            <person name="Gordon J."/>
        </authorList>
    </citation>
    <scope>NUCLEOTIDE SEQUENCE [LARGE SCALE GENOMIC DNA]</scope>
    <source>
        <strain evidence="1 2">ATCC 43183</strain>
    </source>
</reference>
<dbReference type="EMBL" id="ABFZ02000021">
    <property type="protein sequence ID" value="EDS14386.1"/>
    <property type="molecule type" value="Genomic_DNA"/>
</dbReference>
<name>B0NTG9_BACSE</name>
<dbReference type="AlphaFoldDB" id="B0NTG9"/>
<sequence>MVNTLVTIVNTLSIPLLQRDRTLPVTSDEKKRIFFFRRLKMQDRHRKA</sequence>